<dbReference type="EMBL" id="CP051167">
    <property type="protein sequence ID" value="QIZ72114.1"/>
    <property type="molecule type" value="Genomic_DNA"/>
</dbReference>
<dbReference type="AlphaFoldDB" id="A0A6H1TZU6"/>
<protein>
    <submittedName>
        <fullName evidence="3">Uncharacterized protein</fullName>
    </submittedName>
</protein>
<accession>A0A6H1TZU6</accession>
<name>A0A6H1TZU6_9CYAN</name>
<sequence>MILFNGGVGFLRVQVQPIGNILLDWLDFLHFFRFLVPRQGTEVKAYKRTDKGDEDYFPEKLGNGNGDRSVFKAVVMALLQTVSREIWWDDIFVPDRLIPFVCLYVNDLPQSEINQFHLLYKLQHFFNSNQGEYPAPEHLDPNPQPWLAYARNHWFIFTLEGGTFLAIDSPEEVFFKETLPQHVKSQYFLLFLLAQYQRFALMSLSQQVANFWLAAEEQRLQEFERIRDRLFLFTARGYFTQVMQRDNYHRCYRKWQEVLQLEQLYREVHDEVHEMQEYLNSQSLRRLEVAEKQRERERQEEKERQEKLEKQREQQYLQELRSKDEAQAKRDRELQDLAYIISGGLGGAAIFASSAGLLTAGSNNGEVTVGWIPTPFNTLHPVTVAIFLSFLAALLFGFTVWGVREGRRWVCDRRAQRKLEAFCLLLERDPAWLSWGDREWLSWGDREQLAELIDCEPNDPRELWEAIARWCQSQSDPRVVRKLAILEKRVKLHAKVHKNYKAELRAKISPPTAAQKTIEGFLQLLHNQPDLFDLEARNDLARQNWSAEPEKLAEQIRKWCQIDRRSAIYAQLLEEQNNWPPHLPISTGNEYSDRLKEASCRLQRLAKPPSLFKKLLNESLRDLEQGWQRIMRSPPP</sequence>
<reference evidence="3 4" key="1">
    <citation type="submission" date="2020-04" db="EMBL/GenBank/DDBJ databases">
        <authorList>
            <person name="Basu S."/>
            <person name="Maruthanayagam V."/>
            <person name="Chakraborty S."/>
            <person name="Pramanik A."/>
            <person name="Mukherjee J."/>
            <person name="Brink B."/>
        </authorList>
    </citation>
    <scope>NUCLEOTIDE SEQUENCE [LARGE SCALE GENOMIC DNA]</scope>
    <source>
        <strain evidence="3 4">AP17</strain>
    </source>
</reference>
<keyword evidence="1" id="KW-0175">Coiled coil</keyword>
<keyword evidence="4" id="KW-1185">Reference proteome</keyword>
<keyword evidence="2" id="KW-1133">Transmembrane helix</keyword>
<evidence type="ECO:0000313" key="3">
    <source>
        <dbReference type="EMBL" id="QIZ72114.1"/>
    </source>
</evidence>
<feature type="transmembrane region" description="Helical" evidence="2">
    <location>
        <begin position="337"/>
        <end position="358"/>
    </location>
</feature>
<feature type="transmembrane region" description="Helical" evidence="2">
    <location>
        <begin position="378"/>
        <end position="403"/>
    </location>
</feature>
<dbReference type="KEGG" id="oxy:HCG48_17340"/>
<feature type="coiled-coil region" evidence="1">
    <location>
        <begin position="280"/>
        <end position="318"/>
    </location>
</feature>
<gene>
    <name evidence="3" type="ORF">HCG48_17340</name>
</gene>
<keyword evidence="2" id="KW-0472">Membrane</keyword>
<proteinExistence type="predicted"/>
<evidence type="ECO:0000313" key="4">
    <source>
        <dbReference type="Proteomes" id="UP000500857"/>
    </source>
</evidence>
<evidence type="ECO:0000256" key="2">
    <source>
        <dbReference type="SAM" id="Phobius"/>
    </source>
</evidence>
<organism evidence="3 4">
    <name type="scientific">Oxynema aestuarii AP17</name>
    <dbReference type="NCBI Taxonomy" id="2064643"/>
    <lineage>
        <taxon>Bacteria</taxon>
        <taxon>Bacillati</taxon>
        <taxon>Cyanobacteriota</taxon>
        <taxon>Cyanophyceae</taxon>
        <taxon>Oscillatoriophycideae</taxon>
        <taxon>Oscillatoriales</taxon>
        <taxon>Oscillatoriaceae</taxon>
        <taxon>Oxynema</taxon>
        <taxon>Oxynema aestuarii</taxon>
    </lineage>
</organism>
<dbReference type="Proteomes" id="UP000500857">
    <property type="component" value="Chromosome"/>
</dbReference>
<dbReference type="RefSeq" id="WP_168570264.1">
    <property type="nucleotide sequence ID" value="NZ_CP051167.1"/>
</dbReference>
<keyword evidence="2" id="KW-0812">Transmembrane</keyword>
<evidence type="ECO:0000256" key="1">
    <source>
        <dbReference type="SAM" id="Coils"/>
    </source>
</evidence>